<dbReference type="InterPro" id="IPR052917">
    <property type="entry name" value="Stress-Dev_Protein"/>
</dbReference>
<dbReference type="EvolutionaryTrace" id="Q97DI6"/>
<dbReference type="Gene3D" id="2.30.110.10">
    <property type="entry name" value="Electron Transport, Fmn-binding Protein, Chain A"/>
    <property type="match status" value="1"/>
</dbReference>
<evidence type="ECO:0000313" key="2">
    <source>
        <dbReference type="EMBL" id="AAK81417.1"/>
    </source>
</evidence>
<dbReference type="GeneID" id="44999983"/>
<reference evidence="4" key="2">
    <citation type="submission" date="2006-07" db="PDB data bank">
        <title>Crystal structure of Protein related to general stress protein 26(GS26) of B.subtilis (pyridoxinephosphate oxidase family) (NP_350077.1) from CLOSTRIDIUM ACETOBUTYLICUM at 2.00 A resolution.</title>
        <authorList>
            <consortium name="Joint Center for Structural Genomics (JCSG)"/>
        </authorList>
    </citation>
    <scope>X-RAY CRYSTALLOGRAPHY (2.00 ANGSTROMS)</scope>
</reference>
<accession>Q97DI6</accession>
<protein>
    <submittedName>
        <fullName evidence="2">Protein, related to general stress protein 26(GS26) of B.subtilis (Pyridoxinephosphate oxidase family)</fullName>
    </submittedName>
</protein>
<dbReference type="eggNOG" id="COG3871">
    <property type="taxonomic scope" value="Bacteria"/>
</dbReference>
<dbReference type="RefSeq" id="WP_010966757.1">
    <property type="nucleotide sequence ID" value="NC_003030.1"/>
</dbReference>
<dbReference type="PATRIC" id="fig|272562.8.peg.3674"/>
<dbReference type="AlphaFoldDB" id="Q97DI6"/>
<dbReference type="Proteomes" id="UP000000814">
    <property type="component" value="Chromosome"/>
</dbReference>
<proteinExistence type="evidence at protein level"/>
<dbReference type="HOGENOM" id="CLU_133130_0_0_9"/>
<evidence type="ECO:0000313" key="3">
    <source>
        <dbReference type="Proteomes" id="UP000000814"/>
    </source>
</evidence>
<feature type="domain" description="Pyridoxamine 5'-phosphate oxidase N-terminal" evidence="1">
    <location>
        <begin position="9"/>
        <end position="128"/>
    </location>
</feature>
<dbReference type="SUPFAM" id="SSF50475">
    <property type="entry name" value="FMN-binding split barrel"/>
    <property type="match status" value="1"/>
</dbReference>
<dbReference type="SMR" id="Q97DI6"/>
<keyword evidence="3" id="KW-1185">Reference proteome</keyword>
<dbReference type="EMBL" id="AE001437">
    <property type="protein sequence ID" value="AAK81417.1"/>
    <property type="molecule type" value="Genomic_DNA"/>
</dbReference>
<gene>
    <name evidence="2" type="ordered locus">CA_C3491</name>
</gene>
<organism evidence="2 3">
    <name type="scientific">Clostridium acetobutylicum (strain ATCC 824 / DSM 792 / JCM 1419 / IAM 19013 / LMG 5710 / NBRC 13948 / NRRL B-527 / VKM B-1787 / 2291 / W)</name>
    <dbReference type="NCBI Taxonomy" id="272562"/>
    <lineage>
        <taxon>Bacteria</taxon>
        <taxon>Bacillati</taxon>
        <taxon>Bacillota</taxon>
        <taxon>Clostridia</taxon>
        <taxon>Eubacteriales</taxon>
        <taxon>Clostridiaceae</taxon>
        <taxon>Clostridium</taxon>
    </lineage>
</organism>
<evidence type="ECO:0007829" key="4">
    <source>
        <dbReference type="PDB" id="2HQ7"/>
    </source>
</evidence>
<dbReference type="STRING" id="272562.CA_C3491"/>
<dbReference type="Pfam" id="PF01243">
    <property type="entry name" value="PNPOx_N"/>
    <property type="match status" value="1"/>
</dbReference>
<dbReference type="PANTHER" id="PTHR34818:SF1">
    <property type="entry name" value="PROTEIN BLI-3"/>
    <property type="match status" value="1"/>
</dbReference>
<dbReference type="OrthoDB" id="1954371at2"/>
<keyword evidence="4" id="KW-0002">3D-structure</keyword>
<dbReference type="PIR" id="F97328">
    <property type="entry name" value="F97328"/>
</dbReference>
<name>Q97DI6_CLOAB</name>
<reference evidence="2 3" key="1">
    <citation type="journal article" date="2001" name="J. Bacteriol.">
        <title>Genome sequence and comparative analysis of the solvent-producing bacterium Clostridium acetobutylicum.</title>
        <authorList>
            <person name="Nolling J."/>
            <person name="Breton G."/>
            <person name="Omelchenko M.V."/>
            <person name="Makarova K.S."/>
            <person name="Zeng Q."/>
            <person name="Gibson R."/>
            <person name="Lee H.M."/>
            <person name="Dubois J."/>
            <person name="Qiu D."/>
            <person name="Hitti J."/>
            <person name="Wolf Y.I."/>
            <person name="Tatusov R.L."/>
            <person name="Sabathe F."/>
            <person name="Doucette-Stamm L."/>
            <person name="Soucaille P."/>
            <person name="Daly M.J."/>
            <person name="Bennett G.N."/>
            <person name="Koonin E.V."/>
            <person name="Smith D.R."/>
        </authorList>
    </citation>
    <scope>NUCLEOTIDE SEQUENCE [LARGE SCALE GENOMIC DNA]</scope>
    <source>
        <strain evidence="3">ATCC 824 / DSM 792 / JCM 1419 / LMG 5710 / VKM B-1787</strain>
    </source>
</reference>
<dbReference type="PANTHER" id="PTHR34818">
    <property type="entry name" value="PROTEIN BLI-3"/>
    <property type="match status" value="1"/>
</dbReference>
<dbReference type="PDB" id="2HQ7">
    <property type="method" value="X-ray"/>
    <property type="resolution" value="2.00 A"/>
    <property type="chains" value="A/B=1-145"/>
</dbReference>
<dbReference type="InterPro" id="IPR012349">
    <property type="entry name" value="Split_barrel_FMN-bd"/>
</dbReference>
<dbReference type="KEGG" id="cac:CA_C3491"/>
<sequence>MIDEKFLIESNELVESSKIVMVGTNGENGYPNIKAMMRLKHDGLKKFWLSTNTSTRMVERLKKNNKICLYFVDDNKFAGLMLVGTIEILHDRASKEMLWTDGCEIYYPLGIDDPDYTALCFTAEWGNYYRHLKNITFKIDEIYNY</sequence>
<evidence type="ECO:0000259" key="1">
    <source>
        <dbReference type="Pfam" id="PF01243"/>
    </source>
</evidence>
<dbReference type="PDBsum" id="2HQ7"/>
<dbReference type="InterPro" id="IPR011576">
    <property type="entry name" value="Pyridox_Oxase_N"/>
</dbReference>